<gene>
    <name evidence="2" type="ORF">POVCU1_014530</name>
    <name evidence="1" type="ORF">POVCU2_0016310</name>
</gene>
<evidence type="ECO:0000313" key="1">
    <source>
        <dbReference type="EMBL" id="SBS82644.1"/>
    </source>
</evidence>
<reference evidence="3 4" key="2">
    <citation type="submission" date="2016-05" db="EMBL/GenBank/DDBJ databases">
        <authorList>
            <person name="Naeem Raeece"/>
        </authorList>
    </citation>
    <scope>NUCLEOTIDE SEQUENCE [LARGE SCALE GENOMIC DNA]</scope>
</reference>
<evidence type="ECO:0000313" key="4">
    <source>
        <dbReference type="Proteomes" id="UP000078560"/>
    </source>
</evidence>
<proteinExistence type="predicted"/>
<evidence type="ECO:0000313" key="2">
    <source>
        <dbReference type="EMBL" id="SBS87435.1"/>
    </source>
</evidence>
<accession>A0A1A8VUZ1</accession>
<dbReference type="EMBL" id="FLQV01000271">
    <property type="protein sequence ID" value="SBS87435.1"/>
    <property type="molecule type" value="Genomic_DNA"/>
</dbReference>
<evidence type="ECO:0000313" key="3">
    <source>
        <dbReference type="Proteomes" id="UP000078546"/>
    </source>
</evidence>
<organism evidence="1 4">
    <name type="scientific">Plasmodium ovale curtisi</name>
    <dbReference type="NCBI Taxonomy" id="864141"/>
    <lineage>
        <taxon>Eukaryota</taxon>
        <taxon>Sar</taxon>
        <taxon>Alveolata</taxon>
        <taxon>Apicomplexa</taxon>
        <taxon>Aconoidasida</taxon>
        <taxon>Haemosporida</taxon>
        <taxon>Plasmodiidae</taxon>
        <taxon>Plasmodium</taxon>
        <taxon>Plasmodium (Plasmodium)</taxon>
    </lineage>
</organism>
<dbReference type="Proteomes" id="UP000078546">
    <property type="component" value="Unassembled WGS sequence"/>
</dbReference>
<dbReference type="AlphaFoldDB" id="A0A1A8VUZ1"/>
<protein>
    <submittedName>
        <fullName evidence="1">Uncharacterized protein</fullName>
    </submittedName>
</protein>
<reference evidence="1" key="1">
    <citation type="submission" date="2016-05" db="EMBL/GenBank/DDBJ databases">
        <authorList>
            <person name="Lavstsen T."/>
            <person name="Jespersen J.S."/>
        </authorList>
    </citation>
    <scope>NUCLEOTIDE SEQUENCE [LARGE SCALE GENOMIC DNA]</scope>
</reference>
<dbReference type="EMBL" id="FLQU01000220">
    <property type="protein sequence ID" value="SBS82644.1"/>
    <property type="molecule type" value="Genomic_DNA"/>
</dbReference>
<name>A0A1A8VUZ1_PLAOA</name>
<sequence>MYKLHSFEVRSSHIWIQKIGKSTNEIVEKADYDIYLRTHKTDPFASSSLCIYEKDKQMSGKIVGEETISYHALWLLKN</sequence>
<dbReference type="Proteomes" id="UP000078560">
    <property type="component" value="Unassembled WGS sequence"/>
</dbReference>